<dbReference type="OrthoDB" id="121597at2"/>
<keyword evidence="1" id="KW-1277">Toxin-antitoxin system</keyword>
<protein>
    <submittedName>
        <fullName evidence="2">Plasmid stabilization protein</fullName>
    </submittedName>
</protein>
<name>A0A254N1W9_9BURK</name>
<evidence type="ECO:0000313" key="3">
    <source>
        <dbReference type="Proteomes" id="UP000197446"/>
    </source>
</evidence>
<dbReference type="InterPro" id="IPR035093">
    <property type="entry name" value="RelE/ParE_toxin_dom_sf"/>
</dbReference>
<gene>
    <name evidence="2" type="ORF">CDO81_20935</name>
</gene>
<dbReference type="RefSeq" id="WP_088485183.1">
    <property type="nucleotide sequence ID" value="NZ_NISI01000010.1"/>
</dbReference>
<dbReference type="Proteomes" id="UP000197446">
    <property type="component" value="Unassembled WGS sequence"/>
</dbReference>
<dbReference type="AlphaFoldDB" id="A0A254N1W9"/>
<dbReference type="Pfam" id="PF05016">
    <property type="entry name" value="ParE_toxin"/>
    <property type="match status" value="1"/>
</dbReference>
<evidence type="ECO:0000256" key="1">
    <source>
        <dbReference type="ARBA" id="ARBA00022649"/>
    </source>
</evidence>
<dbReference type="EMBL" id="NISI01000010">
    <property type="protein sequence ID" value="OWR02206.1"/>
    <property type="molecule type" value="Genomic_DNA"/>
</dbReference>
<comment type="caution">
    <text evidence="2">The sequence shown here is derived from an EMBL/GenBank/DDBJ whole genome shotgun (WGS) entry which is preliminary data.</text>
</comment>
<reference evidence="2 3" key="1">
    <citation type="journal article" date="2007" name="Int. J. Syst. Evol. Microbiol.">
        <title>Description of Pelomonas aquatica sp. nov. and Pelomonas puraquae sp. nov., isolated from industrial and haemodialysis water.</title>
        <authorList>
            <person name="Gomila M."/>
            <person name="Bowien B."/>
            <person name="Falsen E."/>
            <person name="Moore E.R."/>
            <person name="Lalucat J."/>
        </authorList>
    </citation>
    <scope>NUCLEOTIDE SEQUENCE [LARGE SCALE GENOMIC DNA]</scope>
    <source>
        <strain evidence="2 3">CCUG 52769</strain>
    </source>
</reference>
<accession>A0A254N1W9</accession>
<organism evidence="2 3">
    <name type="scientific">Roseateles puraquae</name>
    <dbReference type="NCBI Taxonomy" id="431059"/>
    <lineage>
        <taxon>Bacteria</taxon>
        <taxon>Pseudomonadati</taxon>
        <taxon>Pseudomonadota</taxon>
        <taxon>Betaproteobacteria</taxon>
        <taxon>Burkholderiales</taxon>
        <taxon>Sphaerotilaceae</taxon>
        <taxon>Roseateles</taxon>
    </lineage>
</organism>
<keyword evidence="3" id="KW-1185">Reference proteome</keyword>
<sequence length="104" mass="12014">MSYVVEFTQSAEDDLIRLYDFPLDRAETLEELDVAEEAINVIRQVALSHLSTTPYSYRKVGVRSTLRELIIPFGSTGYVLRFDIRSPQLVLVIGARHQREEDFH</sequence>
<dbReference type="InterPro" id="IPR007712">
    <property type="entry name" value="RelE/ParE_toxin"/>
</dbReference>
<proteinExistence type="predicted"/>
<evidence type="ECO:0000313" key="2">
    <source>
        <dbReference type="EMBL" id="OWR02206.1"/>
    </source>
</evidence>
<dbReference type="Gene3D" id="3.30.2310.20">
    <property type="entry name" value="RelE-like"/>
    <property type="match status" value="1"/>
</dbReference>